<feature type="transmembrane region" description="Helical" evidence="1">
    <location>
        <begin position="37"/>
        <end position="56"/>
    </location>
</feature>
<gene>
    <name evidence="2" type="ORF">SAMN04488109_2660</name>
</gene>
<keyword evidence="1" id="KW-0812">Transmembrane</keyword>
<evidence type="ECO:0000256" key="1">
    <source>
        <dbReference type="SAM" id="Phobius"/>
    </source>
</evidence>
<protein>
    <recommendedName>
        <fullName evidence="4">Polyketide cyclase / dehydrase and lipid transport</fullName>
    </recommendedName>
</protein>
<sequence>MRNIFAKYGGIILGSVYGLIMREFFGIQDNVEFVDLFSVTFVWIVPFVVGITPLFFATKEQLASSRYCISRPILAVFLFFVIAFWTGKEDMICIVIISIPFLIVAGFGGYVFGKFIERRRNKNGVLYSLFILPLVAGFAEVKFPTPSQTYEVETIVIINAKPETVWENIVRVKEIGQKEYKKGFFNYAGIPRPRYAELDRDTIGATRIGHFEGGLTFKETVTTWERNKRVAFTIAVIPSSIRQTVFDQHILKGNHFIFLNASYNLEPLGERQTKLTLSSAYRLDTHINGYSAFWGQTLLTDFQERLLEVIKNRCDE</sequence>
<feature type="transmembrane region" description="Helical" evidence="1">
    <location>
        <begin position="5"/>
        <end position="25"/>
    </location>
</feature>
<proteinExistence type="predicted"/>
<evidence type="ECO:0008006" key="4">
    <source>
        <dbReference type="Google" id="ProtNLM"/>
    </source>
</evidence>
<dbReference type="EMBL" id="FQWQ01000001">
    <property type="protein sequence ID" value="SHG96407.1"/>
    <property type="molecule type" value="Genomic_DNA"/>
</dbReference>
<dbReference type="Proteomes" id="UP000184212">
    <property type="component" value="Unassembled WGS sequence"/>
</dbReference>
<dbReference type="AlphaFoldDB" id="A0A1M5P3X2"/>
<keyword evidence="3" id="KW-1185">Reference proteome</keyword>
<dbReference type="OrthoDB" id="118637at2"/>
<feature type="transmembrane region" description="Helical" evidence="1">
    <location>
        <begin position="68"/>
        <end position="85"/>
    </location>
</feature>
<dbReference type="SUPFAM" id="SSF55961">
    <property type="entry name" value="Bet v1-like"/>
    <property type="match status" value="1"/>
</dbReference>
<feature type="transmembrane region" description="Helical" evidence="1">
    <location>
        <begin position="91"/>
        <end position="112"/>
    </location>
</feature>
<evidence type="ECO:0000313" key="2">
    <source>
        <dbReference type="EMBL" id="SHG96407.1"/>
    </source>
</evidence>
<reference evidence="2 3" key="1">
    <citation type="submission" date="2016-11" db="EMBL/GenBank/DDBJ databases">
        <authorList>
            <person name="Jaros S."/>
            <person name="Januszkiewicz K."/>
            <person name="Wedrychowicz H."/>
        </authorList>
    </citation>
    <scope>NUCLEOTIDE SEQUENCE [LARGE SCALE GENOMIC DNA]</scope>
    <source>
        <strain evidence="2 3">DSM 24574</strain>
    </source>
</reference>
<dbReference type="STRING" id="947013.SAMN04488109_2660"/>
<name>A0A1M5P3X2_9BACT</name>
<keyword evidence="1" id="KW-1133">Transmembrane helix</keyword>
<dbReference type="RefSeq" id="WP_073134351.1">
    <property type="nucleotide sequence ID" value="NZ_FQWQ01000001.1"/>
</dbReference>
<dbReference type="Gene3D" id="3.30.530.20">
    <property type="match status" value="1"/>
</dbReference>
<keyword evidence="1" id="KW-0472">Membrane</keyword>
<accession>A0A1M5P3X2</accession>
<evidence type="ECO:0000313" key="3">
    <source>
        <dbReference type="Proteomes" id="UP000184212"/>
    </source>
</evidence>
<organism evidence="2 3">
    <name type="scientific">Chryseolinea serpens</name>
    <dbReference type="NCBI Taxonomy" id="947013"/>
    <lineage>
        <taxon>Bacteria</taxon>
        <taxon>Pseudomonadati</taxon>
        <taxon>Bacteroidota</taxon>
        <taxon>Cytophagia</taxon>
        <taxon>Cytophagales</taxon>
        <taxon>Fulvivirgaceae</taxon>
        <taxon>Chryseolinea</taxon>
    </lineage>
</organism>
<dbReference type="InterPro" id="IPR023393">
    <property type="entry name" value="START-like_dom_sf"/>
</dbReference>